<sequence length="87" mass="9956">MGVSWMRSYVRMLALMLHVNPMITTMQWSALNRGKDLDFKIEARVILEGLRLAWEKGIRKLEIECDDALFVEMIVASGAVDGKMLEL</sequence>
<comment type="caution">
    <text evidence="3">The sequence shown here is derived from an EMBL/GenBank/DDBJ whole genome shotgun (WGS) entry which is preliminary data.</text>
</comment>
<evidence type="ECO:0000313" key="3">
    <source>
        <dbReference type="EMBL" id="MBA0722964.1"/>
    </source>
</evidence>
<feature type="domain" description="RNase H type-1" evidence="2">
    <location>
        <begin position="41"/>
        <end position="74"/>
    </location>
</feature>
<dbReference type="GO" id="GO:0003676">
    <property type="term" value="F:nucleic acid binding"/>
    <property type="evidence" value="ECO:0007669"/>
    <property type="project" value="InterPro"/>
</dbReference>
<gene>
    <name evidence="3" type="ORF">Golax_003592</name>
</gene>
<dbReference type="AlphaFoldDB" id="A0A7J9AHM2"/>
<feature type="signal peptide" evidence="1">
    <location>
        <begin position="1"/>
        <end position="21"/>
    </location>
</feature>
<dbReference type="GO" id="GO:0004523">
    <property type="term" value="F:RNA-DNA hybrid ribonuclease activity"/>
    <property type="evidence" value="ECO:0007669"/>
    <property type="project" value="InterPro"/>
</dbReference>
<name>A0A7J9AHM2_9ROSI</name>
<accession>A0A7J9AHM2</accession>
<proteinExistence type="predicted"/>
<organism evidence="3 4">
    <name type="scientific">Gossypium laxum</name>
    <dbReference type="NCBI Taxonomy" id="34288"/>
    <lineage>
        <taxon>Eukaryota</taxon>
        <taxon>Viridiplantae</taxon>
        <taxon>Streptophyta</taxon>
        <taxon>Embryophyta</taxon>
        <taxon>Tracheophyta</taxon>
        <taxon>Spermatophyta</taxon>
        <taxon>Magnoliopsida</taxon>
        <taxon>eudicotyledons</taxon>
        <taxon>Gunneridae</taxon>
        <taxon>Pentapetalae</taxon>
        <taxon>rosids</taxon>
        <taxon>malvids</taxon>
        <taxon>Malvales</taxon>
        <taxon>Malvaceae</taxon>
        <taxon>Malvoideae</taxon>
        <taxon>Gossypium</taxon>
    </lineage>
</organism>
<evidence type="ECO:0000313" key="4">
    <source>
        <dbReference type="Proteomes" id="UP000593574"/>
    </source>
</evidence>
<protein>
    <recommendedName>
        <fullName evidence="2">RNase H type-1 domain-containing protein</fullName>
    </recommendedName>
</protein>
<dbReference type="Proteomes" id="UP000593574">
    <property type="component" value="Unassembled WGS sequence"/>
</dbReference>
<dbReference type="Pfam" id="PF13456">
    <property type="entry name" value="RVT_3"/>
    <property type="match status" value="1"/>
</dbReference>
<keyword evidence="4" id="KW-1185">Reference proteome</keyword>
<dbReference type="EMBL" id="JABEZV010000010">
    <property type="protein sequence ID" value="MBA0722964.1"/>
    <property type="molecule type" value="Genomic_DNA"/>
</dbReference>
<feature type="chain" id="PRO_5029811419" description="RNase H type-1 domain-containing protein" evidence="1">
    <location>
        <begin position="22"/>
        <end position="87"/>
    </location>
</feature>
<reference evidence="3 4" key="1">
    <citation type="journal article" date="2019" name="Genome Biol. Evol.">
        <title>Insights into the evolution of the New World diploid cottons (Gossypium, subgenus Houzingenia) based on genome sequencing.</title>
        <authorList>
            <person name="Grover C.E."/>
            <person name="Arick M.A. 2nd"/>
            <person name="Thrash A."/>
            <person name="Conover J.L."/>
            <person name="Sanders W.S."/>
            <person name="Peterson D.G."/>
            <person name="Frelichowski J.E."/>
            <person name="Scheffler J.A."/>
            <person name="Scheffler B.E."/>
            <person name="Wendel J.F."/>
        </authorList>
    </citation>
    <scope>NUCLEOTIDE SEQUENCE [LARGE SCALE GENOMIC DNA]</scope>
    <source>
        <strain evidence="3">4</strain>
        <tissue evidence="3">Leaf</tissue>
    </source>
</reference>
<keyword evidence="1" id="KW-0732">Signal</keyword>
<dbReference type="InterPro" id="IPR002156">
    <property type="entry name" value="RNaseH_domain"/>
</dbReference>
<evidence type="ECO:0000256" key="1">
    <source>
        <dbReference type="SAM" id="SignalP"/>
    </source>
</evidence>
<feature type="non-terminal residue" evidence="3">
    <location>
        <position position="87"/>
    </location>
</feature>
<evidence type="ECO:0000259" key="2">
    <source>
        <dbReference type="Pfam" id="PF13456"/>
    </source>
</evidence>